<dbReference type="RefSeq" id="XP_007802318.1">
    <property type="nucleotide sequence ID" value="XM_007804127.1"/>
</dbReference>
<dbReference type="GeneID" id="19239962"/>
<dbReference type="AlphaFoldDB" id="U1GJT4"/>
<gene>
    <name evidence="2" type="ORF">EPUS_05009</name>
</gene>
<dbReference type="PANTHER" id="PTHR40788:SF1">
    <property type="entry name" value="IPA PROTEIN"/>
    <property type="match status" value="1"/>
</dbReference>
<proteinExistence type="predicted"/>
<dbReference type="PANTHER" id="PTHR40788">
    <property type="entry name" value="CLR5 DOMAIN-CONTAINING PROTEIN-RELATED"/>
    <property type="match status" value="1"/>
</dbReference>
<dbReference type="OrthoDB" id="2922289at2759"/>
<dbReference type="EMBL" id="KE721116">
    <property type="protein sequence ID" value="ERF72091.1"/>
    <property type="molecule type" value="Genomic_DNA"/>
</dbReference>
<feature type="region of interest" description="Disordered" evidence="1">
    <location>
        <begin position="1"/>
        <end position="22"/>
    </location>
</feature>
<sequence length="837" mass="95241">MDGKMPVTHSAETTSRSPDMNHTRPCANLEEKMGCDVCDEQYPTRAKQAVGAGHYSGEQSMVEAGEDINSLLLSIERSRTTIQSLLQGNEDRLMKRWRGRTGKKRHAFITKHFPHAGTDELWNKLVIGRIPPQSEQLRALKETIMRPILTTNKLLKSWTDLLALIHNRTAYGPREWLPLDVQRIMVIWNVGISELKYVEGCVVIKGPDFGQIRAWDQHLVHRYEACAPHLARAALDMYDKVLTDMVSAVQELTVDTEGPQAYASEEWNALVAKDFKVGDNDADIGTFRFGDGFSSAPCPNLTSVLELIRTQTDAEEDELFASETNLAYFLQQVQFMKDGANQNGLPDEWCSAAFVIAETLHNAFLWKMFYEIFMDLEVANQAHLNHASVEADLPEAYYDACRAAHYATNFMHLRAAGLVAFFYLRSPEFKNKPRYTRRDRRRSLSRDPVFQVLHYDTEADLYDDDQLTWCIEQLSKYKHAVPLCLPQVHEILVKDKKRKDQLNPLIPMFMNQLTVIWTAQNYLHMHFPCGDCSNLENSKDLDNKTNIQEIRAARIVWQRESSPKLRNGSYIDKRASNLKVVHHTGRQDAAWLARADAMQREFVLVVKYLLWQSMMDMAQAGCPHRCIDVFPTFWKVKESHLQHPISTNLRARITGGEEKKSYEAESETFVALPNEPEEKFQKDQHQKSKTGQAEKQVEQLPNTAIQLPLTAPDQDEQAASSERLLVSRRAYRIAGQLFSDDPPEDKLTLEDICCLMGTQGGAGFKGTSLHGSGYTFRRSGGPAGLVKGVSIHEPHGSTYCFSRLQVKQIATRFRRNFGWTMETFVERSNADKVASTT</sequence>
<dbReference type="HOGENOM" id="CLU_017829_0_0_1"/>
<accession>U1GJT4</accession>
<protein>
    <submittedName>
        <fullName evidence="2">Uncharacterized protein</fullName>
    </submittedName>
</protein>
<evidence type="ECO:0000256" key="1">
    <source>
        <dbReference type="SAM" id="MobiDB-lite"/>
    </source>
</evidence>
<feature type="compositionally biased region" description="Polar residues" evidence="1">
    <location>
        <begin position="10"/>
        <end position="20"/>
    </location>
</feature>
<feature type="compositionally biased region" description="Basic and acidic residues" evidence="1">
    <location>
        <begin position="676"/>
        <end position="686"/>
    </location>
</feature>
<organism evidence="2 3">
    <name type="scientific">Endocarpon pusillum (strain Z07020 / HMAS-L-300199)</name>
    <name type="common">Lichen-forming fungus</name>
    <dbReference type="NCBI Taxonomy" id="1263415"/>
    <lineage>
        <taxon>Eukaryota</taxon>
        <taxon>Fungi</taxon>
        <taxon>Dikarya</taxon>
        <taxon>Ascomycota</taxon>
        <taxon>Pezizomycotina</taxon>
        <taxon>Eurotiomycetes</taxon>
        <taxon>Chaetothyriomycetidae</taxon>
        <taxon>Verrucariales</taxon>
        <taxon>Verrucariaceae</taxon>
        <taxon>Endocarpon</taxon>
    </lineage>
</organism>
<keyword evidence="3" id="KW-1185">Reference proteome</keyword>
<evidence type="ECO:0000313" key="3">
    <source>
        <dbReference type="Proteomes" id="UP000019373"/>
    </source>
</evidence>
<feature type="region of interest" description="Disordered" evidence="1">
    <location>
        <begin position="673"/>
        <end position="696"/>
    </location>
</feature>
<reference evidence="3" key="1">
    <citation type="journal article" date="2014" name="BMC Genomics">
        <title>Genome characteristics reveal the impact of lichenization on lichen-forming fungus Endocarpon pusillum Hedwig (Verrucariales, Ascomycota).</title>
        <authorList>
            <person name="Wang Y.-Y."/>
            <person name="Liu B."/>
            <person name="Zhang X.-Y."/>
            <person name="Zhou Q.-M."/>
            <person name="Zhang T."/>
            <person name="Li H."/>
            <person name="Yu Y.-F."/>
            <person name="Zhang X.-L."/>
            <person name="Hao X.-Y."/>
            <person name="Wang M."/>
            <person name="Wang L."/>
            <person name="Wei J.-C."/>
        </authorList>
    </citation>
    <scope>NUCLEOTIDE SEQUENCE [LARGE SCALE GENOMIC DNA]</scope>
    <source>
        <strain evidence="3">Z07020 / HMAS-L-300199</strain>
    </source>
</reference>
<evidence type="ECO:0000313" key="2">
    <source>
        <dbReference type="EMBL" id="ERF72091.1"/>
    </source>
</evidence>
<dbReference type="Proteomes" id="UP000019373">
    <property type="component" value="Unassembled WGS sequence"/>
</dbReference>
<name>U1GJT4_ENDPU</name>